<protein>
    <submittedName>
        <fullName evidence="4">CUE domain-containing protein</fullName>
    </submittedName>
</protein>
<evidence type="ECO:0000313" key="3">
    <source>
        <dbReference type="Proteomes" id="UP000267096"/>
    </source>
</evidence>
<proteinExistence type="predicted"/>
<accession>A0A0M3KH84</accession>
<dbReference type="WBParaSite" id="ASIM_0002034901-mRNA-1">
    <property type="protein sequence ID" value="ASIM_0002034901-mRNA-1"/>
    <property type="gene ID" value="ASIM_0002034901"/>
</dbReference>
<name>A0A0M3KH84_ANISI</name>
<dbReference type="EMBL" id="UYRR01037836">
    <property type="protein sequence ID" value="VDK71696.1"/>
    <property type="molecule type" value="Genomic_DNA"/>
</dbReference>
<dbReference type="AlphaFoldDB" id="A0A0M3KH84"/>
<dbReference type="OrthoDB" id="270602at2759"/>
<keyword evidence="3" id="KW-1185">Reference proteome</keyword>
<evidence type="ECO:0000313" key="2">
    <source>
        <dbReference type="EMBL" id="VDK71696.1"/>
    </source>
</evidence>
<evidence type="ECO:0000256" key="1">
    <source>
        <dbReference type="SAM" id="MobiDB-lite"/>
    </source>
</evidence>
<organism evidence="4">
    <name type="scientific">Anisakis simplex</name>
    <name type="common">Herring worm</name>
    <dbReference type="NCBI Taxonomy" id="6269"/>
    <lineage>
        <taxon>Eukaryota</taxon>
        <taxon>Metazoa</taxon>
        <taxon>Ecdysozoa</taxon>
        <taxon>Nematoda</taxon>
        <taxon>Chromadorea</taxon>
        <taxon>Rhabditida</taxon>
        <taxon>Spirurina</taxon>
        <taxon>Ascaridomorpha</taxon>
        <taxon>Ascaridoidea</taxon>
        <taxon>Anisakidae</taxon>
        <taxon>Anisakis</taxon>
        <taxon>Anisakis simplex complex</taxon>
    </lineage>
</organism>
<dbReference type="Pfam" id="PF14555">
    <property type="entry name" value="UBA_4"/>
    <property type="match status" value="1"/>
</dbReference>
<reference evidence="4" key="1">
    <citation type="submission" date="2017-02" db="UniProtKB">
        <authorList>
            <consortium name="WormBaseParasite"/>
        </authorList>
    </citation>
    <scope>IDENTIFICATION</scope>
</reference>
<sequence>MDTDGESALEKFKSFTGCEDNAECEQLIEACDGDVARAADLYFQQRPVISSKDPQCSSSSNSNTGHDTNANGNRRITRSSSKHTLTNMAGPSKARHAVTFNGSTRSSILNKDSQKCNETDVHNDDDCMIVDEDVRAPIAPVRGPIVEQSFHQQYEDRLAAFQNGTSTANAATRTGRRSLQVLFRPPVELIFRGDWELVR</sequence>
<reference evidence="2 3" key="2">
    <citation type="submission" date="2018-11" db="EMBL/GenBank/DDBJ databases">
        <authorList>
            <consortium name="Pathogen Informatics"/>
        </authorList>
    </citation>
    <scope>NUCLEOTIDE SEQUENCE [LARGE SCALE GENOMIC DNA]</scope>
</reference>
<gene>
    <name evidence="2" type="ORF">ASIM_LOCUS19732</name>
</gene>
<feature type="region of interest" description="Disordered" evidence="1">
    <location>
        <begin position="50"/>
        <end position="96"/>
    </location>
</feature>
<evidence type="ECO:0000313" key="4">
    <source>
        <dbReference type="WBParaSite" id="ASIM_0002034901-mRNA-1"/>
    </source>
</evidence>
<dbReference type="Proteomes" id="UP000267096">
    <property type="component" value="Unassembled WGS sequence"/>
</dbReference>
<dbReference type="Gene3D" id="1.10.8.10">
    <property type="entry name" value="DNA helicase RuvA subunit, C-terminal domain"/>
    <property type="match status" value="1"/>
</dbReference>
<feature type="compositionally biased region" description="Polar residues" evidence="1">
    <location>
        <begin position="52"/>
        <end position="74"/>
    </location>
</feature>